<organism evidence="2">
    <name type="scientific">Rhizophora mucronata</name>
    <name type="common">Asiatic mangrove</name>
    <dbReference type="NCBI Taxonomy" id="61149"/>
    <lineage>
        <taxon>Eukaryota</taxon>
        <taxon>Viridiplantae</taxon>
        <taxon>Streptophyta</taxon>
        <taxon>Embryophyta</taxon>
        <taxon>Tracheophyta</taxon>
        <taxon>Spermatophyta</taxon>
        <taxon>Magnoliopsida</taxon>
        <taxon>eudicotyledons</taxon>
        <taxon>Gunneridae</taxon>
        <taxon>Pentapetalae</taxon>
        <taxon>rosids</taxon>
        <taxon>fabids</taxon>
        <taxon>Malpighiales</taxon>
        <taxon>Rhizophoraceae</taxon>
        <taxon>Rhizophora</taxon>
    </lineage>
</organism>
<sequence>MKPVLAAFFLISFLVAFSFFEVTVAGSGSLLMGYFVQFLLCFNIVFVLD</sequence>
<dbReference type="AlphaFoldDB" id="A0A2P2J214"/>
<evidence type="ECO:0000256" key="1">
    <source>
        <dbReference type="SAM" id="Phobius"/>
    </source>
</evidence>
<evidence type="ECO:0000313" key="2">
    <source>
        <dbReference type="EMBL" id="MBW87499.1"/>
    </source>
</evidence>
<accession>A0A2P2J214</accession>
<keyword evidence="1" id="KW-1133">Transmembrane helix</keyword>
<feature type="transmembrane region" description="Helical" evidence="1">
    <location>
        <begin position="30"/>
        <end position="48"/>
    </location>
</feature>
<keyword evidence="1" id="KW-0472">Membrane</keyword>
<keyword evidence="1" id="KW-0812">Transmembrane</keyword>
<proteinExistence type="predicted"/>
<reference evidence="2" key="1">
    <citation type="submission" date="2018-02" db="EMBL/GenBank/DDBJ databases">
        <title>Rhizophora mucronata_Transcriptome.</title>
        <authorList>
            <person name="Meera S.P."/>
            <person name="Sreeshan A."/>
            <person name="Augustine A."/>
        </authorList>
    </citation>
    <scope>NUCLEOTIDE SEQUENCE</scope>
    <source>
        <tissue evidence="2">Leaf</tissue>
    </source>
</reference>
<dbReference type="EMBL" id="GGEC01007016">
    <property type="protein sequence ID" value="MBW87499.1"/>
    <property type="molecule type" value="Transcribed_RNA"/>
</dbReference>
<name>A0A2P2J214_RHIMU</name>
<protein>
    <submittedName>
        <fullName evidence="2">Uncharacterized protein</fullName>
    </submittedName>
</protein>